<dbReference type="InterPro" id="IPR051423">
    <property type="entry name" value="CD225/Dispanin"/>
</dbReference>
<evidence type="ECO:0000256" key="7">
    <source>
        <dbReference type="SAM" id="Phobius"/>
    </source>
</evidence>
<reference evidence="8" key="1">
    <citation type="submission" date="2025-08" db="UniProtKB">
        <authorList>
            <consortium name="Ensembl"/>
        </authorList>
    </citation>
    <scope>IDENTIFICATION</scope>
</reference>
<dbReference type="Pfam" id="PF04505">
    <property type="entry name" value="CD225"/>
    <property type="match status" value="1"/>
</dbReference>
<evidence type="ECO:0000313" key="9">
    <source>
        <dbReference type="Proteomes" id="UP000694410"/>
    </source>
</evidence>
<keyword evidence="4 7" id="KW-1133">Transmembrane helix</keyword>
<dbReference type="AlphaFoldDB" id="A0A8C0UKG4"/>
<dbReference type="Proteomes" id="UP000694410">
    <property type="component" value="Unplaced"/>
</dbReference>
<comment type="similarity">
    <text evidence="2">Belongs to the CD225/Dispanin family.</text>
</comment>
<sequence length="253" mass="27199">MEKEAAGWRWRGGWDSRTGWLREARSLPQAAVQDDSPGFPGKELRGAALTRDLPLPLLAQPCSAGETLAGGWCLASGTSKGQAAPAALTAALEKQFFSIKHPPHLSKYTKSRAGENEASPASHPSRVQVAQSAQPYKQSHPLPQQMQLSCTHPAPSMPLICNKEIHWGAPAAKSRKENGARFGALQPGGHPWSCCLSQRTLFVSPQSRNSGQQGDTDGARRLGRMARLLSIVSIVLGTIIIALANFSLLVKER</sequence>
<evidence type="ECO:0000256" key="2">
    <source>
        <dbReference type="ARBA" id="ARBA00006843"/>
    </source>
</evidence>
<dbReference type="PANTHER" id="PTHR14948">
    <property type="entry name" value="NG5"/>
    <property type="match status" value="1"/>
</dbReference>
<feature type="transmembrane region" description="Helical" evidence="7">
    <location>
        <begin position="228"/>
        <end position="250"/>
    </location>
</feature>
<proteinExistence type="inferred from homology"/>
<reference evidence="8" key="2">
    <citation type="submission" date="2025-09" db="UniProtKB">
        <authorList>
            <consortium name="Ensembl"/>
        </authorList>
    </citation>
    <scope>IDENTIFICATION</scope>
</reference>
<dbReference type="Ensembl" id="ENSCCET00000016377.1">
    <property type="protein sequence ID" value="ENSCCEP00000010411.1"/>
    <property type="gene ID" value="ENSCCEG00000010354.1"/>
</dbReference>
<protein>
    <submittedName>
        <fullName evidence="8">Uncharacterized protein</fullName>
    </submittedName>
</protein>
<dbReference type="InterPro" id="IPR007593">
    <property type="entry name" value="CD225/Dispanin_fam"/>
</dbReference>
<keyword evidence="5 7" id="KW-0472">Membrane</keyword>
<keyword evidence="9" id="KW-1185">Reference proteome</keyword>
<evidence type="ECO:0000256" key="5">
    <source>
        <dbReference type="ARBA" id="ARBA00023136"/>
    </source>
</evidence>
<accession>A0A8C0UKG4</accession>
<evidence type="ECO:0000256" key="3">
    <source>
        <dbReference type="ARBA" id="ARBA00022692"/>
    </source>
</evidence>
<dbReference type="GO" id="GO:0016020">
    <property type="term" value="C:membrane"/>
    <property type="evidence" value="ECO:0007669"/>
    <property type="project" value="UniProtKB-SubCell"/>
</dbReference>
<organism evidence="8 9">
    <name type="scientific">Cyanistes caeruleus</name>
    <name type="common">Eurasian blue tit</name>
    <name type="synonym">Parus caeruleus</name>
    <dbReference type="NCBI Taxonomy" id="156563"/>
    <lineage>
        <taxon>Eukaryota</taxon>
        <taxon>Metazoa</taxon>
        <taxon>Chordata</taxon>
        <taxon>Craniata</taxon>
        <taxon>Vertebrata</taxon>
        <taxon>Euteleostomi</taxon>
        <taxon>Archelosauria</taxon>
        <taxon>Archosauria</taxon>
        <taxon>Dinosauria</taxon>
        <taxon>Saurischia</taxon>
        <taxon>Theropoda</taxon>
        <taxon>Coelurosauria</taxon>
        <taxon>Aves</taxon>
        <taxon>Neognathae</taxon>
        <taxon>Neoaves</taxon>
        <taxon>Telluraves</taxon>
        <taxon>Australaves</taxon>
        <taxon>Passeriformes</taxon>
        <taxon>Paridae</taxon>
        <taxon>Cyanistes</taxon>
    </lineage>
</organism>
<feature type="compositionally biased region" description="Polar residues" evidence="6">
    <location>
        <begin position="128"/>
        <end position="138"/>
    </location>
</feature>
<keyword evidence="3 7" id="KW-0812">Transmembrane</keyword>
<name>A0A8C0UKG4_CYACU</name>
<evidence type="ECO:0000256" key="4">
    <source>
        <dbReference type="ARBA" id="ARBA00022989"/>
    </source>
</evidence>
<evidence type="ECO:0000313" key="8">
    <source>
        <dbReference type="Ensembl" id="ENSCCEP00000010411.1"/>
    </source>
</evidence>
<dbReference type="PANTHER" id="PTHR14948:SF1">
    <property type="entry name" value="TRAFFICKING REGULATOR OF GLUT4 1"/>
    <property type="match status" value="1"/>
</dbReference>
<feature type="region of interest" description="Disordered" evidence="6">
    <location>
        <begin position="105"/>
        <end position="138"/>
    </location>
</feature>
<evidence type="ECO:0000256" key="1">
    <source>
        <dbReference type="ARBA" id="ARBA00004370"/>
    </source>
</evidence>
<comment type="subcellular location">
    <subcellularLocation>
        <location evidence="1">Membrane</location>
    </subcellularLocation>
</comment>
<evidence type="ECO:0000256" key="6">
    <source>
        <dbReference type="SAM" id="MobiDB-lite"/>
    </source>
</evidence>